<name>A0A1M6M9V5_PARC5</name>
<sequence length="41" mass="4599">MRKITCIAISMILVFSIGSFAFAEMIKGGNDIYKPELFITQ</sequence>
<dbReference type="AlphaFoldDB" id="A0A1M6M9V5"/>
<proteinExistence type="predicted"/>
<reference evidence="1 2" key="1">
    <citation type="submission" date="2016-11" db="EMBL/GenBank/DDBJ databases">
        <authorList>
            <person name="Jaros S."/>
            <person name="Januszkiewicz K."/>
            <person name="Wedrychowicz H."/>
        </authorList>
    </citation>
    <scope>NUCLEOTIDE SEQUENCE [LARGE SCALE GENOMIC DNA]</scope>
    <source>
        <strain evidence="1 2">DSM 15212</strain>
    </source>
</reference>
<gene>
    <name evidence="1" type="ORF">SAMN02745912_01157</name>
</gene>
<dbReference type="RefSeq" id="WP_278247805.1">
    <property type="nucleotide sequence ID" value="NZ_FRAG01000009.1"/>
</dbReference>
<organism evidence="1 2">
    <name type="scientific">Paramaledivibacter caminithermalis (strain DSM 15212 / CIP 107654 / DViRD3)</name>
    <name type="common">Clostridium caminithermale</name>
    <dbReference type="NCBI Taxonomy" id="1121301"/>
    <lineage>
        <taxon>Bacteria</taxon>
        <taxon>Bacillati</taxon>
        <taxon>Bacillota</taxon>
        <taxon>Clostridia</taxon>
        <taxon>Peptostreptococcales</taxon>
        <taxon>Caminicellaceae</taxon>
        <taxon>Paramaledivibacter</taxon>
    </lineage>
</organism>
<accession>A0A1M6M9V5</accession>
<evidence type="ECO:0000313" key="1">
    <source>
        <dbReference type="EMBL" id="SHJ80258.1"/>
    </source>
</evidence>
<protein>
    <submittedName>
        <fullName evidence="1">Uncharacterized protein</fullName>
    </submittedName>
</protein>
<dbReference type="EMBL" id="FRAG01000009">
    <property type="protein sequence ID" value="SHJ80258.1"/>
    <property type="molecule type" value="Genomic_DNA"/>
</dbReference>
<evidence type="ECO:0000313" key="2">
    <source>
        <dbReference type="Proteomes" id="UP000184465"/>
    </source>
</evidence>
<keyword evidence="2" id="KW-1185">Reference proteome</keyword>
<dbReference type="Proteomes" id="UP000184465">
    <property type="component" value="Unassembled WGS sequence"/>
</dbReference>